<feature type="non-terminal residue" evidence="1">
    <location>
        <position position="90"/>
    </location>
</feature>
<evidence type="ECO:0000313" key="2">
    <source>
        <dbReference type="Proteomes" id="UP000824469"/>
    </source>
</evidence>
<proteinExistence type="predicted"/>
<keyword evidence="2" id="KW-1185">Reference proteome</keyword>
<gene>
    <name evidence="1" type="ORF">KI387_013849</name>
</gene>
<sequence length="90" mass="10165">MDTPPPINADLLAKYEKADAKSLMLITLSLFDEVQPHIREATTSSMAWATLCTIYEAKNLMMMLNLQTKLHTLSMHDDESVEAFLRHVAT</sequence>
<dbReference type="EMBL" id="JAHRHJ020000009">
    <property type="protein sequence ID" value="KAH9302266.1"/>
    <property type="molecule type" value="Genomic_DNA"/>
</dbReference>
<organism evidence="1 2">
    <name type="scientific">Taxus chinensis</name>
    <name type="common">Chinese yew</name>
    <name type="synonym">Taxus wallichiana var. chinensis</name>
    <dbReference type="NCBI Taxonomy" id="29808"/>
    <lineage>
        <taxon>Eukaryota</taxon>
        <taxon>Viridiplantae</taxon>
        <taxon>Streptophyta</taxon>
        <taxon>Embryophyta</taxon>
        <taxon>Tracheophyta</taxon>
        <taxon>Spermatophyta</taxon>
        <taxon>Pinopsida</taxon>
        <taxon>Pinidae</taxon>
        <taxon>Conifers II</taxon>
        <taxon>Cupressales</taxon>
        <taxon>Taxaceae</taxon>
        <taxon>Taxus</taxon>
    </lineage>
</organism>
<comment type="caution">
    <text evidence="1">The sequence shown here is derived from an EMBL/GenBank/DDBJ whole genome shotgun (WGS) entry which is preliminary data.</text>
</comment>
<reference evidence="1 2" key="1">
    <citation type="journal article" date="2021" name="Nat. Plants">
        <title>The Taxus genome provides insights into paclitaxel biosynthesis.</title>
        <authorList>
            <person name="Xiong X."/>
            <person name="Gou J."/>
            <person name="Liao Q."/>
            <person name="Li Y."/>
            <person name="Zhou Q."/>
            <person name="Bi G."/>
            <person name="Li C."/>
            <person name="Du R."/>
            <person name="Wang X."/>
            <person name="Sun T."/>
            <person name="Guo L."/>
            <person name="Liang H."/>
            <person name="Lu P."/>
            <person name="Wu Y."/>
            <person name="Zhang Z."/>
            <person name="Ro D.K."/>
            <person name="Shang Y."/>
            <person name="Huang S."/>
            <person name="Yan J."/>
        </authorList>
    </citation>
    <scope>NUCLEOTIDE SEQUENCE [LARGE SCALE GENOMIC DNA]</scope>
    <source>
        <strain evidence="1">Ta-2019</strain>
    </source>
</reference>
<dbReference type="AlphaFoldDB" id="A0AA38CM60"/>
<dbReference type="Proteomes" id="UP000824469">
    <property type="component" value="Unassembled WGS sequence"/>
</dbReference>
<evidence type="ECO:0000313" key="1">
    <source>
        <dbReference type="EMBL" id="KAH9302266.1"/>
    </source>
</evidence>
<accession>A0AA38CM60</accession>
<name>A0AA38CM60_TAXCH</name>
<protein>
    <submittedName>
        <fullName evidence="1">Uncharacterized protein</fullName>
    </submittedName>
</protein>
<dbReference type="Pfam" id="PF14223">
    <property type="entry name" value="Retrotran_gag_2"/>
    <property type="match status" value="1"/>
</dbReference>